<name>A0A4U0V7D6_9PEZI</name>
<dbReference type="EMBL" id="NAJP01000014">
    <property type="protein sequence ID" value="TKA44728.1"/>
    <property type="molecule type" value="Genomic_DNA"/>
</dbReference>
<proteinExistence type="predicted"/>
<protein>
    <submittedName>
        <fullName evidence="1">Uncharacterized protein</fullName>
    </submittedName>
</protein>
<sequence length="132" mass="14413">MPTISLRHPISRKLASKVVMPRWADIHKRLTEQVRLKDLVAQSEIDDGLTTYAGPPIGFAAMTITHSNYDTGEAMCITLGTLEAPRPVFAVLCFAPDCLICRPCLECCPHIPEMCPAVPESPPLSPISSVGW</sequence>
<dbReference type="OrthoDB" id="3902029at2759"/>
<accession>A0A4U0V7D6</accession>
<dbReference type="Proteomes" id="UP000310066">
    <property type="component" value="Unassembled WGS sequence"/>
</dbReference>
<dbReference type="AlphaFoldDB" id="A0A4U0V7D6"/>
<evidence type="ECO:0000313" key="2">
    <source>
        <dbReference type="Proteomes" id="UP000310066"/>
    </source>
</evidence>
<evidence type="ECO:0000313" key="1">
    <source>
        <dbReference type="EMBL" id="TKA44728.1"/>
    </source>
</evidence>
<comment type="caution">
    <text evidence="1">The sequence shown here is derived from an EMBL/GenBank/DDBJ whole genome shotgun (WGS) entry which is preliminary data.</text>
</comment>
<reference evidence="1 2" key="1">
    <citation type="submission" date="2017-03" db="EMBL/GenBank/DDBJ databases">
        <title>Genomes of endolithic fungi from Antarctica.</title>
        <authorList>
            <person name="Coleine C."/>
            <person name="Masonjones S."/>
            <person name="Stajich J.E."/>
        </authorList>
    </citation>
    <scope>NUCLEOTIDE SEQUENCE [LARGE SCALE GENOMIC DNA]</scope>
    <source>
        <strain evidence="1 2">CCFEE 5311</strain>
    </source>
</reference>
<organism evidence="1 2">
    <name type="scientific">Friedmanniomyces endolithicus</name>
    <dbReference type="NCBI Taxonomy" id="329885"/>
    <lineage>
        <taxon>Eukaryota</taxon>
        <taxon>Fungi</taxon>
        <taxon>Dikarya</taxon>
        <taxon>Ascomycota</taxon>
        <taxon>Pezizomycotina</taxon>
        <taxon>Dothideomycetes</taxon>
        <taxon>Dothideomycetidae</taxon>
        <taxon>Mycosphaerellales</taxon>
        <taxon>Teratosphaeriaceae</taxon>
        <taxon>Friedmanniomyces</taxon>
    </lineage>
</organism>
<gene>
    <name evidence="1" type="ORF">B0A54_04679</name>
</gene>